<dbReference type="PANTHER" id="PTHR46517:SF1">
    <property type="entry name" value="FRUCTOSE-2,6-BISPHOSPHATASE TIGAR"/>
    <property type="match status" value="1"/>
</dbReference>
<reference evidence="4 5" key="1">
    <citation type="submission" date="2016-04" db="EMBL/GenBank/DDBJ databases">
        <authorList>
            <person name="Evans L.H."/>
            <person name="Alamgir A."/>
            <person name="Owens N."/>
            <person name="Weber N.D."/>
            <person name="Virtaneva K."/>
            <person name="Barbian K."/>
            <person name="Babar A."/>
            <person name="Rosenke K."/>
        </authorList>
    </citation>
    <scope>NUCLEOTIDE SEQUENCE [LARGE SCALE GENOMIC DNA]</scope>
    <source>
        <strain evidence="5">S5(T) (JCM 30642 \VKM B-2941)</strain>
    </source>
</reference>
<dbReference type="EMBL" id="LT671858">
    <property type="protein sequence ID" value="SIM55469.1"/>
    <property type="molecule type" value="Genomic_DNA"/>
</dbReference>
<dbReference type="RefSeq" id="WP_148689667.1">
    <property type="nucleotide sequence ID" value="NZ_LT671858.1"/>
</dbReference>
<dbReference type="Gene3D" id="3.40.50.1240">
    <property type="entry name" value="Phosphoglycerate mutase-like"/>
    <property type="match status" value="1"/>
</dbReference>
<keyword evidence="1" id="KW-0378">Hydrolase</keyword>
<dbReference type="SMART" id="SM00855">
    <property type="entry name" value="PGAM"/>
    <property type="match status" value="1"/>
</dbReference>
<dbReference type="PANTHER" id="PTHR46517">
    <property type="entry name" value="FRUCTOSE-2,6-BISPHOSPHATASE TIGAR"/>
    <property type="match status" value="1"/>
</dbReference>
<dbReference type="GO" id="GO:0004331">
    <property type="term" value="F:fructose-2,6-bisphosphate 2-phosphatase activity"/>
    <property type="evidence" value="ECO:0007669"/>
    <property type="project" value="TreeGrafter"/>
</dbReference>
<evidence type="ECO:0000256" key="1">
    <source>
        <dbReference type="ARBA" id="ARBA00022801"/>
    </source>
</evidence>
<name>A0A1N5U692_9ARCH</name>
<evidence type="ECO:0000256" key="3">
    <source>
        <dbReference type="PIRSR" id="PIRSR613078-2"/>
    </source>
</evidence>
<dbReference type="InterPro" id="IPR029033">
    <property type="entry name" value="His_PPase_superfam"/>
</dbReference>
<evidence type="ECO:0000256" key="2">
    <source>
        <dbReference type="PIRSR" id="PIRSR613078-1"/>
    </source>
</evidence>
<dbReference type="GO" id="GO:0045820">
    <property type="term" value="P:negative regulation of glycolytic process"/>
    <property type="evidence" value="ECO:0007669"/>
    <property type="project" value="TreeGrafter"/>
</dbReference>
<feature type="active site" description="Tele-phosphohistidine intermediate" evidence="2">
    <location>
        <position position="8"/>
    </location>
</feature>
<accession>A0A1N5U692</accession>
<dbReference type="GO" id="GO:0005829">
    <property type="term" value="C:cytosol"/>
    <property type="evidence" value="ECO:0007669"/>
    <property type="project" value="TreeGrafter"/>
</dbReference>
<sequence length="180" mass="20507">MKVYFVRHGETEWNREGRWQGSFDIGLSEEGKKQALDASSQFENKPVDAIYSSDLKRAYETAQFISARTGLKNIIRDPRLRERRLGEIEGKTSLEVSQLLSMNINLLDIIGKDLPVDGMEPLKSQFDRASQFINDLRKSDYKNTVVVSHGVTIGIMIEIITGEDFRKRKIGNCEIIEVVV</sequence>
<dbReference type="GO" id="GO:0043456">
    <property type="term" value="P:regulation of pentose-phosphate shunt"/>
    <property type="evidence" value="ECO:0007669"/>
    <property type="project" value="TreeGrafter"/>
</dbReference>
<dbReference type="AlphaFoldDB" id="A0A1N5U692"/>
<feature type="binding site" evidence="3">
    <location>
        <position position="57"/>
    </location>
    <ligand>
        <name>substrate</name>
    </ligand>
</feature>
<organism evidence="4 5">
    <name type="scientific">Cuniculiplasma divulgatum</name>
    <dbReference type="NCBI Taxonomy" id="1673428"/>
    <lineage>
        <taxon>Archaea</taxon>
        <taxon>Methanobacteriati</taxon>
        <taxon>Thermoplasmatota</taxon>
        <taxon>Thermoplasmata</taxon>
        <taxon>Thermoplasmatales</taxon>
        <taxon>Cuniculiplasmataceae</taxon>
        <taxon>Cuniculiplasma</taxon>
    </lineage>
</organism>
<dbReference type="Pfam" id="PF00300">
    <property type="entry name" value="His_Phos_1"/>
    <property type="match status" value="1"/>
</dbReference>
<protein>
    <submittedName>
        <fullName evidence="4">Phosphatase</fullName>
    </submittedName>
</protein>
<evidence type="ECO:0000313" key="5">
    <source>
        <dbReference type="Proteomes" id="UP000195607"/>
    </source>
</evidence>
<evidence type="ECO:0000313" key="4">
    <source>
        <dbReference type="EMBL" id="SIM55469.1"/>
    </source>
</evidence>
<proteinExistence type="predicted"/>
<dbReference type="GeneID" id="41588071"/>
<feature type="active site" description="Proton donor/acceptor" evidence="2">
    <location>
        <position position="82"/>
    </location>
</feature>
<feature type="binding site" evidence="3">
    <location>
        <begin position="7"/>
        <end position="14"/>
    </location>
    <ligand>
        <name>substrate</name>
    </ligand>
</feature>
<dbReference type="InterPro" id="IPR013078">
    <property type="entry name" value="His_Pase_superF_clade-1"/>
</dbReference>
<dbReference type="Proteomes" id="UP000195607">
    <property type="component" value="Chromosome I"/>
</dbReference>
<dbReference type="InterPro" id="IPR051695">
    <property type="entry name" value="Phosphoglycerate_Mutase"/>
</dbReference>
<dbReference type="CDD" id="cd07067">
    <property type="entry name" value="HP_PGM_like"/>
    <property type="match status" value="1"/>
</dbReference>
<dbReference type="SUPFAM" id="SSF53254">
    <property type="entry name" value="Phosphoglycerate mutase-like"/>
    <property type="match status" value="1"/>
</dbReference>
<gene>
    <name evidence="4" type="ORF">CSP5_0797</name>
</gene>